<evidence type="ECO:0000256" key="15">
    <source>
        <dbReference type="ARBA" id="ARBA00050428"/>
    </source>
</evidence>
<evidence type="ECO:0000256" key="12">
    <source>
        <dbReference type="ARBA" id="ARBA00043086"/>
    </source>
</evidence>
<evidence type="ECO:0000313" key="17">
    <source>
        <dbReference type="EMBL" id="CAK7322597.1"/>
    </source>
</evidence>
<evidence type="ECO:0000256" key="13">
    <source>
        <dbReference type="ARBA" id="ARBA00043219"/>
    </source>
</evidence>
<reference evidence="17 18" key="1">
    <citation type="submission" date="2024-01" db="EMBL/GenBank/DDBJ databases">
        <authorList>
            <person name="Waweru B."/>
        </authorList>
    </citation>
    <scope>NUCLEOTIDE SEQUENCE [LARGE SCALE GENOMIC DNA]</scope>
</reference>
<evidence type="ECO:0000256" key="6">
    <source>
        <dbReference type="ARBA" id="ARBA00022679"/>
    </source>
</evidence>
<dbReference type="Pfam" id="PF01239">
    <property type="entry name" value="PPTA"/>
    <property type="match status" value="4"/>
</dbReference>
<evidence type="ECO:0000256" key="10">
    <source>
        <dbReference type="ARBA" id="ARBA00041392"/>
    </source>
</evidence>
<gene>
    <name evidence="17" type="ORF">DCAF_LOCUS207</name>
</gene>
<evidence type="ECO:0000256" key="7">
    <source>
        <dbReference type="ARBA" id="ARBA00022737"/>
    </source>
</evidence>
<dbReference type="EC" id="2.5.1.59" evidence="3"/>
<comment type="catalytic activity">
    <reaction evidence="14">
        <text>L-cysteinyl-[protein] + (2E,6E)-farnesyl diphosphate = S-(2E,6E)-farnesyl-L-cysteinyl-[protein] + diphosphate</text>
        <dbReference type="Rhea" id="RHEA:13345"/>
        <dbReference type="Rhea" id="RHEA-COMP:10131"/>
        <dbReference type="Rhea" id="RHEA-COMP:11535"/>
        <dbReference type="ChEBI" id="CHEBI:29950"/>
        <dbReference type="ChEBI" id="CHEBI:33019"/>
        <dbReference type="ChEBI" id="CHEBI:86019"/>
        <dbReference type="ChEBI" id="CHEBI:175763"/>
        <dbReference type="EC" id="2.5.1.58"/>
    </reaction>
</comment>
<evidence type="ECO:0000256" key="5">
    <source>
        <dbReference type="ARBA" id="ARBA00022602"/>
    </source>
</evidence>
<dbReference type="PANTHER" id="PTHR11129:SF1">
    <property type="entry name" value="PROTEIN FARNESYLTRANSFERASE_GERANYLGERANYLTRANSFERASE TYPE-1 SUBUNIT ALPHA"/>
    <property type="match status" value="1"/>
</dbReference>
<evidence type="ECO:0000256" key="14">
    <source>
        <dbReference type="ARBA" id="ARBA00050225"/>
    </source>
</evidence>
<comment type="similarity">
    <text evidence="2">Belongs to the protein prenyltransferase subunit alpha family.</text>
</comment>
<evidence type="ECO:0000313" key="18">
    <source>
        <dbReference type="Proteomes" id="UP001314170"/>
    </source>
</evidence>
<sequence>MHICSGNKVLLIGLYASDPIKLFTFSGIFFSKSSKDSTVKDMDAEEHKLPLSQNPEWADVTPIPQDDGPNPVVPIAYKPEFVETMGYFRAVYKANELSPRALQLTYRAILLNPGNYTVWHFRRLILEGLGIDLHEELDFILGISENNPKNYQIWHHRRWIAEKLGTDAAYKELEFTRKMLSLDAKNYHAWSHRQWVLQALGGWENELDYCYRLLEEDVFNNSAWNQRYFVVIRSPLLGGLEAMRESEVKYTVEAISAKPENESPWRYLRGLYKNDPKSWINDPQVSSVCLKVLSAETNHVFALSTLLDLLCHGFQANQQFRDAVDSLRPSNSDPPDSDLAKTICSILRHIDPMRVNYWTWRKSKLPASV</sequence>
<dbReference type="GO" id="GO:0005965">
    <property type="term" value="C:protein farnesyltransferase complex"/>
    <property type="evidence" value="ECO:0007669"/>
    <property type="project" value="TreeGrafter"/>
</dbReference>
<dbReference type="GO" id="GO:0005953">
    <property type="term" value="C:CAAX-protein geranylgeranyltransferase complex"/>
    <property type="evidence" value="ECO:0007669"/>
    <property type="project" value="TreeGrafter"/>
</dbReference>
<name>A0AAV1QQ51_9ROSI</name>
<evidence type="ECO:0000256" key="8">
    <source>
        <dbReference type="ARBA" id="ARBA00022842"/>
    </source>
</evidence>
<dbReference type="PANTHER" id="PTHR11129">
    <property type="entry name" value="PROTEIN FARNESYLTRANSFERASE ALPHA SUBUNIT/RAB GERANYLGERANYL TRANSFERASE ALPHA SUBUNIT"/>
    <property type="match status" value="1"/>
</dbReference>
<dbReference type="EC" id="2.5.1.58" evidence="4"/>
<dbReference type="InterPro" id="IPR002088">
    <property type="entry name" value="Prenyl_trans_a"/>
</dbReference>
<protein>
    <recommendedName>
        <fullName evidence="9">Protein farnesyltransferase/geranylgeranyltransferase type-1 subunit alpha</fullName>
        <ecNumber evidence="4">2.5.1.58</ecNumber>
        <ecNumber evidence="3">2.5.1.59</ecNumber>
    </recommendedName>
    <alternativeName>
        <fullName evidence="12">CAAX farnesyltransferase subunit alpha</fullName>
    </alternativeName>
    <alternativeName>
        <fullName evidence="11">FTase-alpha</fullName>
    </alternativeName>
    <alternativeName>
        <fullName evidence="10">Ras proteins prenyltransferase subunit alpha</fullName>
    </alternativeName>
    <alternativeName>
        <fullName evidence="13">Type I protein geranyl-geranyltransferase subunit alpha</fullName>
    </alternativeName>
</protein>
<dbReference type="GO" id="GO:0004662">
    <property type="term" value="F:CAAX-protein geranylgeranyltransferase activity"/>
    <property type="evidence" value="ECO:0007669"/>
    <property type="project" value="UniProtKB-EC"/>
</dbReference>
<evidence type="ECO:0000256" key="2">
    <source>
        <dbReference type="ARBA" id="ARBA00006734"/>
    </source>
</evidence>
<dbReference type="Gene3D" id="1.25.40.120">
    <property type="entry name" value="Protein prenylyltransferase"/>
    <property type="match status" value="1"/>
</dbReference>
<keyword evidence="6" id="KW-0808">Transferase</keyword>
<comment type="catalytic activity">
    <reaction evidence="15">
        <text>geranylgeranyl diphosphate + L-cysteinyl-[protein] = S-geranylgeranyl-L-cysteinyl-[protein] + diphosphate</text>
        <dbReference type="Rhea" id="RHEA:21240"/>
        <dbReference type="Rhea" id="RHEA-COMP:10131"/>
        <dbReference type="Rhea" id="RHEA-COMP:11537"/>
        <dbReference type="ChEBI" id="CHEBI:29950"/>
        <dbReference type="ChEBI" id="CHEBI:33019"/>
        <dbReference type="ChEBI" id="CHEBI:57533"/>
        <dbReference type="ChEBI" id="CHEBI:86021"/>
        <dbReference type="EC" id="2.5.1.59"/>
    </reaction>
</comment>
<dbReference type="Proteomes" id="UP001314170">
    <property type="component" value="Unassembled WGS sequence"/>
</dbReference>
<dbReference type="FunFam" id="1.25.40.120:FF:000004">
    <property type="entry name" value="Protein farnesyltransferase/geranylgeranyltransferase type-1 subunit alpha"/>
    <property type="match status" value="1"/>
</dbReference>
<organism evidence="17 18">
    <name type="scientific">Dovyalis caffra</name>
    <dbReference type="NCBI Taxonomy" id="77055"/>
    <lineage>
        <taxon>Eukaryota</taxon>
        <taxon>Viridiplantae</taxon>
        <taxon>Streptophyta</taxon>
        <taxon>Embryophyta</taxon>
        <taxon>Tracheophyta</taxon>
        <taxon>Spermatophyta</taxon>
        <taxon>Magnoliopsida</taxon>
        <taxon>eudicotyledons</taxon>
        <taxon>Gunneridae</taxon>
        <taxon>Pentapetalae</taxon>
        <taxon>rosids</taxon>
        <taxon>fabids</taxon>
        <taxon>Malpighiales</taxon>
        <taxon>Salicaceae</taxon>
        <taxon>Flacourtieae</taxon>
        <taxon>Dovyalis</taxon>
    </lineage>
</organism>
<dbReference type="AlphaFoldDB" id="A0AAV1QQ51"/>
<evidence type="ECO:0000256" key="16">
    <source>
        <dbReference type="ARBA" id="ARBA00055749"/>
    </source>
</evidence>
<keyword evidence="18" id="KW-1185">Reference proteome</keyword>
<evidence type="ECO:0000256" key="11">
    <source>
        <dbReference type="ARBA" id="ARBA00042436"/>
    </source>
</evidence>
<keyword evidence="5" id="KW-0637">Prenyltransferase</keyword>
<dbReference type="SUPFAM" id="SSF48439">
    <property type="entry name" value="Protein prenylyltransferase"/>
    <property type="match status" value="1"/>
</dbReference>
<accession>A0AAV1QQ51</accession>
<evidence type="ECO:0000256" key="4">
    <source>
        <dbReference type="ARBA" id="ARBA00012702"/>
    </source>
</evidence>
<keyword evidence="7" id="KW-0677">Repeat</keyword>
<keyword evidence="8" id="KW-0460">Magnesium</keyword>
<proteinExistence type="inferred from homology"/>
<evidence type="ECO:0000256" key="9">
    <source>
        <dbReference type="ARBA" id="ARBA00040965"/>
    </source>
</evidence>
<dbReference type="PROSITE" id="PS51147">
    <property type="entry name" value="PFTA"/>
    <property type="match status" value="5"/>
</dbReference>
<comment type="cofactor">
    <cofactor evidence="1">
        <name>Mg(2+)</name>
        <dbReference type="ChEBI" id="CHEBI:18420"/>
    </cofactor>
</comment>
<evidence type="ECO:0000256" key="1">
    <source>
        <dbReference type="ARBA" id="ARBA00001946"/>
    </source>
</evidence>
<evidence type="ECO:0000256" key="3">
    <source>
        <dbReference type="ARBA" id="ARBA00012700"/>
    </source>
</evidence>
<dbReference type="GO" id="GO:0004660">
    <property type="term" value="F:protein farnesyltransferase activity"/>
    <property type="evidence" value="ECO:0007669"/>
    <property type="project" value="UniProtKB-EC"/>
</dbReference>
<comment type="function">
    <text evidence="16">Essential subunit of both the farnesyltransferase and the geranylgeranyltransferase complex. Contributes to the transfer of a farnesyl or geranylgeranyl moiety from farnesyl or geranylgeranyl diphosphate to a cysteine at the fourth position from the C-terminus of several proteins having the C-terminal sequence Cys-aliphatic-aliphatic-X.</text>
</comment>
<dbReference type="EMBL" id="CAWUPB010000027">
    <property type="protein sequence ID" value="CAK7322597.1"/>
    <property type="molecule type" value="Genomic_DNA"/>
</dbReference>
<comment type="caution">
    <text evidence="17">The sequence shown here is derived from an EMBL/GenBank/DDBJ whole genome shotgun (WGS) entry which is preliminary data.</text>
</comment>